<dbReference type="AlphaFoldDB" id="A0A9N9HY05"/>
<protein>
    <submittedName>
        <fullName evidence="1">4278_t:CDS:1</fullName>
    </submittedName>
</protein>
<feature type="non-terminal residue" evidence="1">
    <location>
        <position position="190"/>
    </location>
</feature>
<gene>
    <name evidence="1" type="ORF">FMOSSE_LOCUS14372</name>
</gene>
<dbReference type="Proteomes" id="UP000789375">
    <property type="component" value="Unassembled WGS sequence"/>
</dbReference>
<accession>A0A9N9HY05</accession>
<keyword evidence="2" id="KW-1185">Reference proteome</keyword>
<evidence type="ECO:0000313" key="2">
    <source>
        <dbReference type="Proteomes" id="UP000789375"/>
    </source>
</evidence>
<proteinExistence type="predicted"/>
<organism evidence="1 2">
    <name type="scientific">Funneliformis mosseae</name>
    <name type="common">Endomycorrhizal fungus</name>
    <name type="synonym">Glomus mosseae</name>
    <dbReference type="NCBI Taxonomy" id="27381"/>
    <lineage>
        <taxon>Eukaryota</taxon>
        <taxon>Fungi</taxon>
        <taxon>Fungi incertae sedis</taxon>
        <taxon>Mucoromycota</taxon>
        <taxon>Glomeromycotina</taxon>
        <taxon>Glomeromycetes</taxon>
        <taxon>Glomerales</taxon>
        <taxon>Glomeraceae</taxon>
        <taxon>Funneliformis</taxon>
    </lineage>
</organism>
<feature type="non-terminal residue" evidence="1">
    <location>
        <position position="1"/>
    </location>
</feature>
<sequence>CIDVWIPTFKGVNYDEYLTLSILNEMREKIINGTPPEYSNLYQDYWKYEIDECPDIQKIVSTLKTIISLEHIEIFHANLIFIEEDDLQIRKTSKDFELTEDINLYKYIDENSNLYSKSSFRTNITDFDKHSLINLSIEDKSRYKSKDDELENLEISDNDSQSNSSLQSQKTFQTKKLDFKDKLLLSSIFE</sequence>
<evidence type="ECO:0000313" key="1">
    <source>
        <dbReference type="EMBL" id="CAG8711776.1"/>
    </source>
</evidence>
<reference evidence="1" key="1">
    <citation type="submission" date="2021-06" db="EMBL/GenBank/DDBJ databases">
        <authorList>
            <person name="Kallberg Y."/>
            <person name="Tangrot J."/>
            <person name="Rosling A."/>
        </authorList>
    </citation>
    <scope>NUCLEOTIDE SEQUENCE</scope>
    <source>
        <strain evidence="1">87-6 pot B 2015</strain>
    </source>
</reference>
<comment type="caution">
    <text evidence="1">The sequence shown here is derived from an EMBL/GenBank/DDBJ whole genome shotgun (WGS) entry which is preliminary data.</text>
</comment>
<dbReference type="EMBL" id="CAJVPP010010776">
    <property type="protein sequence ID" value="CAG8711776.1"/>
    <property type="molecule type" value="Genomic_DNA"/>
</dbReference>
<name>A0A9N9HY05_FUNMO</name>